<evidence type="ECO:0000313" key="1">
    <source>
        <dbReference type="EMBL" id="EFI48761.1"/>
    </source>
</evidence>
<evidence type="ECO:0000313" key="2">
    <source>
        <dbReference type="Proteomes" id="UP000003805"/>
    </source>
</evidence>
<accession>D7NC73</accession>
<proteinExistence type="predicted"/>
<gene>
    <name evidence="1" type="ORF">HMPREF0665_01136</name>
</gene>
<dbReference type="EMBL" id="GL349566">
    <property type="protein sequence ID" value="EFI48761.1"/>
    <property type="molecule type" value="Genomic_DNA"/>
</dbReference>
<keyword evidence="2" id="KW-1185">Reference proteome</keyword>
<dbReference type="HOGENOM" id="CLU_112891_0_0_10"/>
<sequence length="247" mass="28278">MAMPRVVRQAQQQVVHSVSLQNKISESHKLKLRTDMKRLTKTLLLLVIAAAPMAFSSCDSGNTYYEDGRNWWVNNADDNADSDTKYLKDLANTLRGHWEGAMRYEYNDDNGQRAIAQFNAQIEFDQYDATGLGGRGREIDIATSNGKTETQTLNFTWKIDERTSDIYITYDSSKKKYRITMLDKESNLQSYLDANRFEGTMIGVNNTEYIDFKLARYSYAKQGDIVFSRAAQTRASGIKIENKIVKR</sequence>
<dbReference type="AlphaFoldDB" id="D7NC73"/>
<name>D7NC73_9BACT</name>
<protein>
    <submittedName>
        <fullName evidence="1">Uncharacterized protein</fullName>
    </submittedName>
</protein>
<dbReference type="Proteomes" id="UP000003805">
    <property type="component" value="Unassembled WGS sequence"/>
</dbReference>
<reference evidence="1 2" key="1">
    <citation type="submission" date="2010-02" db="EMBL/GenBank/DDBJ databases">
        <title>The Genome Sequence of Prevotella oris strain C735.</title>
        <authorList>
            <consortium name="The Broad Institute Genome Sequencing Platform"/>
            <person name="Ward D."/>
            <person name="Feldgarden M."/>
            <person name="Earl A."/>
            <person name="Young S.K."/>
            <person name="Zeng Q."/>
            <person name="Koehrsen M."/>
            <person name="Alvarado L."/>
            <person name="Berlin A."/>
            <person name="Bochicchio J."/>
            <person name="Borenstein D."/>
            <person name="Chapman S.B."/>
            <person name="Chen Z."/>
            <person name="Engels R."/>
            <person name="Freedman E."/>
            <person name="Gellesch M."/>
            <person name="Goldberg J."/>
            <person name="Griggs A."/>
            <person name="Gujja S."/>
            <person name="Heilman E."/>
            <person name="Heiman D."/>
            <person name="Hepburn T."/>
            <person name="Howarth C."/>
            <person name="Jen D."/>
            <person name="Larson L."/>
            <person name="Mehta T."/>
            <person name="Park D."/>
            <person name="Pearson M."/>
            <person name="Roberts A."/>
            <person name="Saif S."/>
            <person name="Shea T."/>
            <person name="Shenoy N."/>
            <person name="Sisk P."/>
            <person name="Stolte C."/>
            <person name="Sykes S."/>
            <person name="Thomson T."/>
            <person name="Walk T."/>
            <person name="White J."/>
            <person name="Yandava C."/>
            <person name="Sibley C.D."/>
            <person name="Field T.R."/>
            <person name="Grinwis M."/>
            <person name="Eshaghurshan C.S."/>
            <person name="Surette M.G."/>
            <person name="Haas B."/>
            <person name="Nusbaum C."/>
            <person name="Birren B."/>
        </authorList>
    </citation>
    <scope>NUCLEOTIDE SEQUENCE [LARGE SCALE GENOMIC DNA]</scope>
    <source>
        <strain evidence="1 2">C735</strain>
    </source>
</reference>
<organism evidence="1 2">
    <name type="scientific">Segatella oris C735</name>
    <dbReference type="NCBI Taxonomy" id="563008"/>
    <lineage>
        <taxon>Bacteria</taxon>
        <taxon>Pseudomonadati</taxon>
        <taxon>Bacteroidota</taxon>
        <taxon>Bacteroidia</taxon>
        <taxon>Bacteroidales</taxon>
        <taxon>Prevotellaceae</taxon>
        <taxon>Segatella</taxon>
    </lineage>
</organism>